<dbReference type="AlphaFoldDB" id="A0AAD2CF46"/>
<keyword evidence="11" id="KW-0676">Redox-active center</keyword>
<dbReference type="EMBL" id="CAKOGP040000002">
    <property type="protein sequence ID" value="CAJ1919533.1"/>
    <property type="molecule type" value="Genomic_DNA"/>
</dbReference>
<keyword evidence="9 12" id="KW-0472">Membrane</keyword>
<evidence type="ECO:0000256" key="1">
    <source>
        <dbReference type="ARBA" id="ARBA00004115"/>
    </source>
</evidence>
<feature type="domain" description="Thioredoxin" evidence="14">
    <location>
        <begin position="20"/>
        <end position="156"/>
    </location>
</feature>
<feature type="signal peptide" evidence="13">
    <location>
        <begin position="1"/>
        <end position="28"/>
    </location>
</feature>
<dbReference type="InterPro" id="IPR017937">
    <property type="entry name" value="Thioredoxin_CS"/>
</dbReference>
<dbReference type="GO" id="GO:0015036">
    <property type="term" value="F:disulfide oxidoreductase activity"/>
    <property type="evidence" value="ECO:0007669"/>
    <property type="project" value="TreeGrafter"/>
</dbReference>
<evidence type="ECO:0000256" key="11">
    <source>
        <dbReference type="ARBA" id="ARBA00023284"/>
    </source>
</evidence>
<evidence type="ECO:0000256" key="2">
    <source>
        <dbReference type="ARBA" id="ARBA00022448"/>
    </source>
</evidence>
<keyword evidence="5 13" id="KW-0732">Signal</keyword>
<evidence type="ECO:0000256" key="8">
    <source>
        <dbReference type="ARBA" id="ARBA00022989"/>
    </source>
</evidence>
<evidence type="ECO:0000256" key="3">
    <source>
        <dbReference type="ARBA" id="ARBA00022553"/>
    </source>
</evidence>
<dbReference type="InterPro" id="IPR013766">
    <property type="entry name" value="Thioredoxin_domain"/>
</dbReference>
<name>A0AAD2CF46_9STRA</name>
<keyword evidence="6" id="KW-0256">Endoplasmic reticulum</keyword>
<proteinExistence type="predicted"/>
<sequence>MLVACRFNFASLVTVSLLLLSRIFTVSTESVKTTNEGGTSGNANAVGRRPIQLTSRDFSKYTGDGNVWLIEFYTPWCTHCQEFSKPYANIASAFHSSPEEKIRVGKVDCSEEKSLMNRFHVTGFPTLFVVDGYSVYEFNGKRSEANLMNFVRGGYKKEEAIPFIVSPMGPMGQLQQLLVHLGHMFVDTFRWVQSLSGMSPIMTGMIVCTFGVFWGMAGIILLTILTKPKLD</sequence>
<keyword evidence="8 12" id="KW-1133">Transmembrane helix</keyword>
<evidence type="ECO:0000259" key="14">
    <source>
        <dbReference type="PROSITE" id="PS51352"/>
    </source>
</evidence>
<protein>
    <recommendedName>
        <fullName evidence="14">Thioredoxin domain-containing protein</fullName>
    </recommendedName>
</protein>
<evidence type="ECO:0000256" key="13">
    <source>
        <dbReference type="SAM" id="SignalP"/>
    </source>
</evidence>
<evidence type="ECO:0000256" key="9">
    <source>
        <dbReference type="ARBA" id="ARBA00023136"/>
    </source>
</evidence>
<keyword evidence="4 12" id="KW-0812">Transmembrane</keyword>
<dbReference type="CDD" id="cd02961">
    <property type="entry name" value="PDI_a_family"/>
    <property type="match status" value="1"/>
</dbReference>
<evidence type="ECO:0000256" key="5">
    <source>
        <dbReference type="ARBA" id="ARBA00022729"/>
    </source>
</evidence>
<dbReference type="PANTHER" id="PTHR46107:SF3">
    <property type="entry name" value="THIOREDOXIN DOMAIN-CONTAINING PROTEIN"/>
    <property type="match status" value="1"/>
</dbReference>
<keyword evidence="3" id="KW-0597">Phosphoprotein</keyword>
<dbReference type="GO" id="GO:0005789">
    <property type="term" value="C:endoplasmic reticulum membrane"/>
    <property type="evidence" value="ECO:0007669"/>
    <property type="project" value="UniProtKB-SubCell"/>
</dbReference>
<feature type="transmembrane region" description="Helical" evidence="12">
    <location>
        <begin position="201"/>
        <end position="225"/>
    </location>
</feature>
<evidence type="ECO:0000256" key="12">
    <source>
        <dbReference type="SAM" id="Phobius"/>
    </source>
</evidence>
<feature type="chain" id="PRO_5042080134" description="Thioredoxin domain-containing protein" evidence="13">
    <location>
        <begin position="29"/>
        <end position="231"/>
    </location>
</feature>
<keyword evidence="2" id="KW-0813">Transport</keyword>
<dbReference type="SUPFAM" id="SSF52833">
    <property type="entry name" value="Thioredoxin-like"/>
    <property type="match status" value="1"/>
</dbReference>
<keyword evidence="10" id="KW-1015">Disulfide bond</keyword>
<reference evidence="15" key="1">
    <citation type="submission" date="2023-08" db="EMBL/GenBank/DDBJ databases">
        <authorList>
            <person name="Audoor S."/>
            <person name="Bilcke G."/>
        </authorList>
    </citation>
    <scope>NUCLEOTIDE SEQUENCE</scope>
</reference>
<dbReference type="Proteomes" id="UP001295423">
    <property type="component" value="Unassembled WGS sequence"/>
</dbReference>
<evidence type="ECO:0000256" key="10">
    <source>
        <dbReference type="ARBA" id="ARBA00023157"/>
    </source>
</evidence>
<keyword evidence="16" id="KW-1185">Reference proteome</keyword>
<dbReference type="InterPro" id="IPR036249">
    <property type="entry name" value="Thioredoxin-like_sf"/>
</dbReference>
<dbReference type="PANTHER" id="PTHR46107">
    <property type="entry name" value="DUMPY: SHORTER THAN WILD-TYPE"/>
    <property type="match status" value="1"/>
</dbReference>
<evidence type="ECO:0000313" key="15">
    <source>
        <dbReference type="EMBL" id="CAJ1919533.1"/>
    </source>
</evidence>
<dbReference type="PROSITE" id="PS51352">
    <property type="entry name" value="THIOREDOXIN_2"/>
    <property type="match status" value="1"/>
</dbReference>
<dbReference type="Pfam" id="PF00085">
    <property type="entry name" value="Thioredoxin"/>
    <property type="match status" value="1"/>
</dbReference>
<keyword evidence="7" id="KW-0249">Electron transport</keyword>
<organism evidence="15 16">
    <name type="scientific">Cylindrotheca closterium</name>
    <dbReference type="NCBI Taxonomy" id="2856"/>
    <lineage>
        <taxon>Eukaryota</taxon>
        <taxon>Sar</taxon>
        <taxon>Stramenopiles</taxon>
        <taxon>Ochrophyta</taxon>
        <taxon>Bacillariophyta</taxon>
        <taxon>Bacillariophyceae</taxon>
        <taxon>Bacillariophycidae</taxon>
        <taxon>Bacillariales</taxon>
        <taxon>Bacillariaceae</taxon>
        <taxon>Cylindrotheca</taxon>
    </lineage>
</organism>
<evidence type="ECO:0000256" key="7">
    <source>
        <dbReference type="ARBA" id="ARBA00022982"/>
    </source>
</evidence>
<evidence type="ECO:0000313" key="16">
    <source>
        <dbReference type="Proteomes" id="UP001295423"/>
    </source>
</evidence>
<comment type="caution">
    <text evidence="15">The sequence shown here is derived from an EMBL/GenBank/DDBJ whole genome shotgun (WGS) entry which is preliminary data.</text>
</comment>
<accession>A0AAD2CF46</accession>
<dbReference type="Gene3D" id="3.40.30.10">
    <property type="entry name" value="Glutaredoxin"/>
    <property type="match status" value="1"/>
</dbReference>
<dbReference type="InterPro" id="IPR052454">
    <property type="entry name" value="TMX_domain-containing"/>
</dbReference>
<evidence type="ECO:0000256" key="6">
    <source>
        <dbReference type="ARBA" id="ARBA00022824"/>
    </source>
</evidence>
<gene>
    <name evidence="15" type="ORF">CYCCA115_LOCUS851</name>
</gene>
<evidence type="ECO:0000256" key="4">
    <source>
        <dbReference type="ARBA" id="ARBA00022692"/>
    </source>
</evidence>
<comment type="subcellular location">
    <subcellularLocation>
        <location evidence="1">Endoplasmic reticulum membrane</location>
        <topology evidence="1">Single-pass type I membrane protein</topology>
    </subcellularLocation>
</comment>
<dbReference type="PROSITE" id="PS00194">
    <property type="entry name" value="THIOREDOXIN_1"/>
    <property type="match status" value="1"/>
</dbReference>